<name>A0A915C3E9_PARUN</name>
<keyword evidence="1" id="KW-1185">Reference proteome</keyword>
<organism evidence="1 2">
    <name type="scientific">Parascaris univalens</name>
    <name type="common">Nematode worm</name>
    <dbReference type="NCBI Taxonomy" id="6257"/>
    <lineage>
        <taxon>Eukaryota</taxon>
        <taxon>Metazoa</taxon>
        <taxon>Ecdysozoa</taxon>
        <taxon>Nematoda</taxon>
        <taxon>Chromadorea</taxon>
        <taxon>Rhabditida</taxon>
        <taxon>Spirurina</taxon>
        <taxon>Ascaridomorpha</taxon>
        <taxon>Ascaridoidea</taxon>
        <taxon>Ascarididae</taxon>
        <taxon>Parascaris</taxon>
    </lineage>
</organism>
<accession>A0A915C3E9</accession>
<evidence type="ECO:0000313" key="1">
    <source>
        <dbReference type="Proteomes" id="UP000887569"/>
    </source>
</evidence>
<protein>
    <submittedName>
        <fullName evidence="2">Uncharacterized protein</fullName>
    </submittedName>
</protein>
<dbReference type="WBParaSite" id="PgR082_g015_t02">
    <property type="protein sequence ID" value="PgR082_g015_t02"/>
    <property type="gene ID" value="PgR082_g015"/>
</dbReference>
<proteinExistence type="predicted"/>
<evidence type="ECO:0000313" key="2">
    <source>
        <dbReference type="WBParaSite" id="PgR082_g015_t02"/>
    </source>
</evidence>
<reference evidence="2" key="1">
    <citation type="submission" date="2022-11" db="UniProtKB">
        <authorList>
            <consortium name="WormBaseParasite"/>
        </authorList>
    </citation>
    <scope>IDENTIFICATION</scope>
</reference>
<dbReference type="AlphaFoldDB" id="A0A915C3E9"/>
<dbReference type="Proteomes" id="UP000887569">
    <property type="component" value="Unplaced"/>
</dbReference>
<sequence length="60" mass="6507">MFPGVADPASEKSVITLFLKIIIEEVTISFVGCVYVGGMREKGCLSVCISSGDFLVQEEY</sequence>